<sequence length="75" mass="8463">MPWQSSPLVAESLCGIYLLSSRMVSVCSTTKQRQKSKSHCGLLVCSSFGPLLFRRSRFSFQPNHCYNLDTHQPSP</sequence>
<proteinExistence type="predicted"/>
<reference evidence="1 3" key="1">
    <citation type="journal article" date="2016" name="Sci. Rep.">
        <title>Penicillium arizonense, a new, genome sequenced fungal species, reveals a high chemical diversity in secreted metabolites.</title>
        <authorList>
            <person name="Grijseels S."/>
            <person name="Nielsen J.C."/>
            <person name="Randelovic M."/>
            <person name="Nielsen J."/>
            <person name="Nielsen K.F."/>
            <person name="Workman M."/>
            <person name="Frisvad J.C."/>
        </authorList>
    </citation>
    <scope>NUCLEOTIDE SEQUENCE [LARGE SCALE GENOMIC DNA]</scope>
    <source>
        <strain evidence="1 3">CBS 141311</strain>
    </source>
</reference>
<gene>
    <name evidence="2" type="ORF">PENARI_c105G04832</name>
    <name evidence="1" type="ORF">PENARI_c288G09523</name>
</gene>
<protein>
    <submittedName>
        <fullName evidence="1">Uncharacterized protein</fullName>
    </submittedName>
</protein>
<dbReference type="EMBL" id="LXJU01000288">
    <property type="protein sequence ID" value="OGE46411.1"/>
    <property type="molecule type" value="Genomic_DNA"/>
</dbReference>
<dbReference type="Proteomes" id="UP000177622">
    <property type="component" value="Unassembled WGS sequence"/>
</dbReference>
<keyword evidence="3" id="KW-1185">Reference proteome</keyword>
<dbReference type="GeneID" id="34582597"/>
<dbReference type="RefSeq" id="XP_022482279.1">
    <property type="nucleotide sequence ID" value="XM_022637863.1"/>
</dbReference>
<dbReference type="EMBL" id="LXJU01000105">
    <property type="protein sequence ID" value="OGE46812.1"/>
    <property type="molecule type" value="Genomic_DNA"/>
</dbReference>
<organism evidence="1 3">
    <name type="scientific">Penicillium arizonense</name>
    <dbReference type="NCBI Taxonomy" id="1835702"/>
    <lineage>
        <taxon>Eukaryota</taxon>
        <taxon>Fungi</taxon>
        <taxon>Dikarya</taxon>
        <taxon>Ascomycota</taxon>
        <taxon>Pezizomycotina</taxon>
        <taxon>Eurotiomycetes</taxon>
        <taxon>Eurotiomycetidae</taxon>
        <taxon>Eurotiales</taxon>
        <taxon>Aspergillaceae</taxon>
        <taxon>Penicillium</taxon>
    </lineage>
</organism>
<name>A0A1F5L0F5_PENAI</name>
<dbReference type="AlphaFoldDB" id="A0A1F5L0F5"/>
<comment type="caution">
    <text evidence="1">The sequence shown here is derived from an EMBL/GenBank/DDBJ whole genome shotgun (WGS) entry which is preliminary data.</text>
</comment>
<evidence type="ECO:0000313" key="1">
    <source>
        <dbReference type="EMBL" id="OGE46411.1"/>
    </source>
</evidence>
<accession>A0A1F5L0F5</accession>
<evidence type="ECO:0000313" key="3">
    <source>
        <dbReference type="Proteomes" id="UP000177622"/>
    </source>
</evidence>
<evidence type="ECO:0000313" key="2">
    <source>
        <dbReference type="EMBL" id="OGE46812.1"/>
    </source>
</evidence>